<dbReference type="PANTHER" id="PTHR38033">
    <property type="entry name" value="MEMBRANE PROTEIN-RELATED"/>
    <property type="match status" value="1"/>
</dbReference>
<dbReference type="RefSeq" id="WP_054902683.1">
    <property type="nucleotide sequence ID" value="NZ_CP060529.1"/>
</dbReference>
<comment type="caution">
    <text evidence="2">The sequence shown here is derived from an EMBL/GenBank/DDBJ whole genome shotgun (WGS) entry which is preliminary data.</text>
</comment>
<reference evidence="2 3" key="1">
    <citation type="submission" date="2020-07" db="EMBL/GenBank/DDBJ databases">
        <title>Diversity of carbapenemase encoding genes among Pseudomonas putida group clinical isolates in a tertiary Brazilian hospital.</title>
        <authorList>
            <person name="Alberto-Lei F."/>
            <person name="Nodari C.S."/>
            <person name="Streling A.P."/>
            <person name="Paulino J.T."/>
            <person name="Bessa-Neto F.O."/>
            <person name="Cayo R."/>
            <person name="Gales A.C."/>
        </authorList>
    </citation>
    <scope>NUCLEOTIDE SEQUENCE [LARGE SCALE GENOMIC DNA]</scope>
    <source>
        <strain evidence="2 3">12464</strain>
    </source>
</reference>
<gene>
    <name evidence="2" type="ORF">H4C47_10770</name>
</gene>
<organism evidence="2 3">
    <name type="scientific">Pseudomonas putida</name>
    <name type="common">Arthrobacter siderocapsulatus</name>
    <dbReference type="NCBI Taxonomy" id="303"/>
    <lineage>
        <taxon>Bacteria</taxon>
        <taxon>Pseudomonadati</taxon>
        <taxon>Pseudomonadota</taxon>
        <taxon>Gammaproteobacteria</taxon>
        <taxon>Pseudomonadales</taxon>
        <taxon>Pseudomonadaceae</taxon>
        <taxon>Pseudomonas</taxon>
    </lineage>
</organism>
<dbReference type="Proteomes" id="UP000553948">
    <property type="component" value="Unassembled WGS sequence"/>
</dbReference>
<evidence type="ECO:0000259" key="1">
    <source>
        <dbReference type="Pfam" id="PF09850"/>
    </source>
</evidence>
<dbReference type="EMBL" id="JACGDG010000008">
    <property type="protein sequence ID" value="MBA6116217.1"/>
    <property type="molecule type" value="Genomic_DNA"/>
</dbReference>
<name>A0A7W2QIU9_PSEPU</name>
<protein>
    <submittedName>
        <fullName evidence="2">DotU family type IV/VI secretion system protein</fullName>
    </submittedName>
</protein>
<dbReference type="NCBIfam" id="TIGR03349">
    <property type="entry name" value="IV_VI_DotU"/>
    <property type="match status" value="1"/>
</dbReference>
<dbReference type="Gene3D" id="1.25.40.590">
    <property type="entry name" value="Type IV / VI secretion system, DotU"/>
    <property type="match status" value="1"/>
</dbReference>
<dbReference type="InterPro" id="IPR017732">
    <property type="entry name" value="T4/T6SS_DotU"/>
</dbReference>
<dbReference type="Pfam" id="PF09850">
    <property type="entry name" value="DotU"/>
    <property type="match status" value="1"/>
</dbReference>
<dbReference type="PANTHER" id="PTHR38033:SF1">
    <property type="entry name" value="DOTU FAMILY TYPE IV_VI SECRETION SYSTEM PROTEIN"/>
    <property type="match status" value="1"/>
</dbReference>
<dbReference type="NCBIfam" id="NF038239">
    <property type="entry name" value="T6SS_TssL_short"/>
    <property type="match status" value="1"/>
</dbReference>
<evidence type="ECO:0000313" key="3">
    <source>
        <dbReference type="Proteomes" id="UP000553948"/>
    </source>
</evidence>
<accession>A0A7W2QIU9</accession>
<dbReference type="AlphaFoldDB" id="A0A7W2QIU9"/>
<evidence type="ECO:0000313" key="2">
    <source>
        <dbReference type="EMBL" id="MBA6116217.1"/>
    </source>
</evidence>
<sequence>MSLVQQIPGAAKADIDALLQDTYLLVVELRHGTGAHSSPELWPRCVADVEHVRASLQEDGLDRHSIELISHAQCALLDETVLACAEGKAHEDWAMETLQAKFFSSHQAGESLYEDMRTVLREASAHPYVFTVFQRVLMLGFRGRYRDVNHPERQQLFAAIDAHVPPLDSSQSLVTQIGRASYLPMWGWLQSPLVHVVAASGLLIGLWWGLDHTLGEAVASLLPVQG</sequence>
<proteinExistence type="predicted"/>
<dbReference type="InterPro" id="IPR038522">
    <property type="entry name" value="T4/T6SS_DotU_sf"/>
</dbReference>
<feature type="domain" description="Type IV / VI secretion system DotU" evidence="1">
    <location>
        <begin position="15"/>
        <end position="212"/>
    </location>
</feature>